<dbReference type="InterPro" id="IPR013848">
    <property type="entry name" value="Methylthiotransferase_N"/>
</dbReference>
<dbReference type="CDD" id="cd01335">
    <property type="entry name" value="Radical_SAM"/>
    <property type="match status" value="1"/>
</dbReference>
<evidence type="ECO:0000256" key="7">
    <source>
        <dbReference type="ARBA" id="ARBA00022723"/>
    </source>
</evidence>
<evidence type="ECO:0000256" key="8">
    <source>
        <dbReference type="ARBA" id="ARBA00023004"/>
    </source>
</evidence>
<keyword evidence="3 11" id="KW-0004">4Fe-4S</keyword>
<dbReference type="Pfam" id="PF04055">
    <property type="entry name" value="Radical_SAM"/>
    <property type="match status" value="1"/>
</dbReference>
<evidence type="ECO:0000259" key="13">
    <source>
        <dbReference type="PROSITE" id="PS51918"/>
    </source>
</evidence>
<accession>B3V6H1</accession>
<dbReference type="EMBL" id="EU686635">
    <property type="protein sequence ID" value="ACF09895.1"/>
    <property type="molecule type" value="Genomic_DNA"/>
</dbReference>
<keyword evidence="6 11" id="KW-0819">tRNA processing</keyword>
<dbReference type="Gene3D" id="3.80.30.20">
    <property type="entry name" value="tm_1862 like domain"/>
    <property type="match status" value="1"/>
</dbReference>
<feature type="domain" description="MTTase N-terminal" evidence="12">
    <location>
        <begin position="1"/>
        <end position="111"/>
    </location>
</feature>
<comment type="similarity">
    <text evidence="2 11">Belongs to the methylthiotransferase family. CDKAL1 subfamily.</text>
</comment>
<evidence type="ECO:0000256" key="10">
    <source>
        <dbReference type="ARBA" id="ARBA00051661"/>
    </source>
</evidence>
<dbReference type="InterPro" id="IPR023404">
    <property type="entry name" value="rSAM_horseshoe"/>
</dbReference>
<dbReference type="Gene3D" id="3.40.50.12160">
    <property type="entry name" value="Methylthiotransferase, N-terminal domain"/>
    <property type="match status" value="1"/>
</dbReference>
<comment type="function">
    <text evidence="1 11">Catalyzes the methylthiolation of N6-threonylcarbamoyladenosine (t(6)A), leading to the formation of 2-methylthio-N6-threonylcarbamoyladenosine (ms(2)t(6)A) at position 37 in tRNAs that read codons beginning with adenine.</text>
</comment>
<dbReference type="SFLD" id="SFLDS00029">
    <property type="entry name" value="Radical_SAM"/>
    <property type="match status" value="1"/>
</dbReference>
<dbReference type="PANTHER" id="PTHR11918:SF45">
    <property type="entry name" value="THREONYLCARBAMOYLADENOSINE TRNA METHYLTHIOTRANSFERASE"/>
    <property type="match status" value="1"/>
</dbReference>
<dbReference type="EC" id="2.8.4.5" evidence="11"/>
<comment type="cofactor">
    <cofactor evidence="11">
        <name>[4Fe-4S] cluster</name>
        <dbReference type="ChEBI" id="CHEBI:49883"/>
    </cofactor>
    <text evidence="11">Binds 1 or 2 [4Fe-4S] cluster. One cluster is coordinated with 3 cysteines and an exchangeable S-adenosyl-L-methionine.</text>
</comment>
<dbReference type="InterPro" id="IPR005839">
    <property type="entry name" value="Methylthiotransferase"/>
</dbReference>
<evidence type="ECO:0000256" key="11">
    <source>
        <dbReference type="RuleBase" id="RU368081"/>
    </source>
</evidence>
<feature type="domain" description="Radical SAM core" evidence="13">
    <location>
        <begin position="132"/>
        <end position="361"/>
    </location>
</feature>
<reference evidence="14" key="1">
    <citation type="journal article" date="2008" name="ISME J.">
        <title>Hindsight in the relative abundance, metabolic potential and genome dynamics of uncultivated marine archaea from comparative metagenomic analyses of bathypelagic plankton of different oceanic regions.</title>
        <authorList>
            <person name="Martin-Cuadrado A.B."/>
            <person name="Rodriguez-Valera F."/>
            <person name="Moreira D."/>
            <person name="Alba J.C."/>
            <person name="Ivars-Martinez E."/>
            <person name="Henn M.R."/>
            <person name="Talla E."/>
            <person name="Lopez-Garcia P."/>
        </authorList>
    </citation>
    <scope>NUCLEOTIDE SEQUENCE</scope>
</reference>
<dbReference type="InterPro" id="IPR007197">
    <property type="entry name" value="rSAM"/>
</dbReference>
<evidence type="ECO:0000313" key="14">
    <source>
        <dbReference type="EMBL" id="ACF09895.1"/>
    </source>
</evidence>
<evidence type="ECO:0000256" key="3">
    <source>
        <dbReference type="ARBA" id="ARBA00022485"/>
    </source>
</evidence>
<name>B3V6H1_9ARCH</name>
<sequence length="422" mass="46837">MKVHVESYGCSANIADAEMISGLLSQKGYNVLNNDPDSDLNVIVTCTVKDPTFNKMVKRIKSLSSTGKPLIIAGCMPKTELDKILQINDQASLLDPGSVHLAVDAAKAALAGEKFESISSKRSNKVLLPRLRSNPVVHIAEVSQGCLSKCTFCQVKFARGGLVSYRPLDIVREIEQAVIDGCREIWLTSQDIGCYGKDIKTSLPELLNIICDIDGDFMVRVGMMNPMHLDEIIDDLITSYMDPKIFKFLHIPVQSGSDEILKLMKRMHSVNDFELTVKKFRNAFPNISLSTDIIVGFPDETDLQFQETLDLVRRINFDTVNISRFGSRPGTEAYSKPILPHKIVKERSKLMHTVAKSTSHSRNKIWVGWKGKSTIVKNVKNAQVARNPSYKPVILKTNLPLGSSVNTEIVNYSANCLVGTLI</sequence>
<evidence type="ECO:0000256" key="5">
    <source>
        <dbReference type="ARBA" id="ARBA00022691"/>
    </source>
</evidence>
<evidence type="ECO:0000259" key="12">
    <source>
        <dbReference type="PROSITE" id="PS51449"/>
    </source>
</evidence>
<dbReference type="SUPFAM" id="SSF102114">
    <property type="entry name" value="Radical SAM enzymes"/>
    <property type="match status" value="1"/>
</dbReference>
<keyword evidence="5 11" id="KW-0949">S-adenosyl-L-methionine</keyword>
<dbReference type="InterPro" id="IPR038135">
    <property type="entry name" value="Methylthiotransferase_N_sf"/>
</dbReference>
<evidence type="ECO:0000256" key="6">
    <source>
        <dbReference type="ARBA" id="ARBA00022694"/>
    </source>
</evidence>
<dbReference type="InterPro" id="IPR006466">
    <property type="entry name" value="MiaB-like_arc_euk"/>
</dbReference>
<organism evidence="14">
    <name type="scientific">uncultured marine crenarchaeote AD1000-23-H12</name>
    <dbReference type="NCBI Taxonomy" id="526638"/>
    <lineage>
        <taxon>Archaea</taxon>
        <taxon>Nitrososphaerota</taxon>
        <taxon>Nitrososphaeria</taxon>
        <taxon>Nitrosopumilales</taxon>
        <taxon>environmental samples</taxon>
    </lineage>
</organism>
<dbReference type="FunFam" id="3.80.30.20:FF:000002">
    <property type="entry name" value="threonylcarbamoyladenosine tRNA methylthiotransferase isoform X2"/>
    <property type="match status" value="1"/>
</dbReference>
<reference evidence="14" key="2">
    <citation type="submission" date="2008-05" db="EMBL/GenBank/DDBJ databases">
        <authorList>
            <person name="Martin-Cuadrado A.-B."/>
            <person name="Rodriguez-Valera F."/>
            <person name="Moreira D."/>
            <person name="Alba J.-C."/>
            <person name="Ivars-Martinez E."/>
            <person name="Henn M.R."/>
            <person name="Talla E."/>
            <person name="Lopez-Garcia P."/>
        </authorList>
    </citation>
    <scope>NUCLEOTIDE SEQUENCE</scope>
</reference>
<dbReference type="PANTHER" id="PTHR11918">
    <property type="entry name" value="RADICAL SAM PROTEINS"/>
    <property type="match status" value="1"/>
</dbReference>
<dbReference type="SMART" id="SM00729">
    <property type="entry name" value="Elp3"/>
    <property type="match status" value="1"/>
</dbReference>
<evidence type="ECO:0000256" key="1">
    <source>
        <dbReference type="ARBA" id="ARBA00002399"/>
    </source>
</evidence>
<dbReference type="GO" id="GO:0046872">
    <property type="term" value="F:metal ion binding"/>
    <property type="evidence" value="ECO:0007669"/>
    <property type="project" value="UniProtKB-UniRule"/>
</dbReference>
<keyword evidence="8 11" id="KW-0408">Iron</keyword>
<dbReference type="NCBIfam" id="TIGR01578">
    <property type="entry name" value="MiaB-like-B"/>
    <property type="match status" value="1"/>
</dbReference>
<dbReference type="GO" id="GO:0051539">
    <property type="term" value="F:4 iron, 4 sulfur cluster binding"/>
    <property type="evidence" value="ECO:0007669"/>
    <property type="project" value="UniProtKB-UniRule"/>
</dbReference>
<dbReference type="InterPro" id="IPR058240">
    <property type="entry name" value="rSAM_sf"/>
</dbReference>
<dbReference type="NCBIfam" id="TIGR00089">
    <property type="entry name" value="MiaB/RimO family radical SAM methylthiotransferase"/>
    <property type="match status" value="1"/>
</dbReference>
<dbReference type="InterPro" id="IPR006638">
    <property type="entry name" value="Elp3/MiaA/NifB-like_rSAM"/>
</dbReference>
<dbReference type="PROSITE" id="PS51449">
    <property type="entry name" value="MTTASE_N"/>
    <property type="match status" value="1"/>
</dbReference>
<evidence type="ECO:0000256" key="4">
    <source>
        <dbReference type="ARBA" id="ARBA00022679"/>
    </source>
</evidence>
<evidence type="ECO:0000256" key="2">
    <source>
        <dbReference type="ARBA" id="ARBA00008616"/>
    </source>
</evidence>
<proteinExistence type="inferred from homology"/>
<keyword evidence="4 11" id="KW-0808">Transferase</keyword>
<keyword evidence="9 11" id="KW-0411">Iron-sulfur</keyword>
<comment type="catalytic activity">
    <reaction evidence="10 11">
        <text>N(6)-L-threonylcarbamoyladenosine(37) in tRNA + (sulfur carrier)-SH + AH2 + 2 S-adenosyl-L-methionine = 2-methylsulfanyl-N(6)-L-threonylcarbamoyladenosine(37) in tRNA + (sulfur carrier)-H + 5'-deoxyadenosine + L-methionine + A + S-adenosyl-L-homocysteine + 2 H(+)</text>
        <dbReference type="Rhea" id="RHEA:37075"/>
        <dbReference type="Rhea" id="RHEA-COMP:10163"/>
        <dbReference type="Rhea" id="RHEA-COMP:11092"/>
        <dbReference type="Rhea" id="RHEA-COMP:14737"/>
        <dbReference type="Rhea" id="RHEA-COMP:14739"/>
        <dbReference type="ChEBI" id="CHEBI:13193"/>
        <dbReference type="ChEBI" id="CHEBI:15378"/>
        <dbReference type="ChEBI" id="CHEBI:17319"/>
        <dbReference type="ChEBI" id="CHEBI:17499"/>
        <dbReference type="ChEBI" id="CHEBI:29917"/>
        <dbReference type="ChEBI" id="CHEBI:57844"/>
        <dbReference type="ChEBI" id="CHEBI:57856"/>
        <dbReference type="ChEBI" id="CHEBI:59789"/>
        <dbReference type="ChEBI" id="CHEBI:64428"/>
        <dbReference type="ChEBI" id="CHEBI:74418"/>
        <dbReference type="ChEBI" id="CHEBI:74420"/>
        <dbReference type="EC" id="2.8.4.5"/>
    </reaction>
</comment>
<keyword evidence="7 11" id="KW-0479">Metal-binding</keyword>
<dbReference type="PROSITE" id="PS51918">
    <property type="entry name" value="RADICAL_SAM"/>
    <property type="match status" value="1"/>
</dbReference>
<protein>
    <recommendedName>
        <fullName evidence="11">tRNA-t(6)A37 methylthiotransferase</fullName>
        <ecNumber evidence="11">2.8.4.5</ecNumber>
    </recommendedName>
</protein>
<dbReference type="GO" id="GO:0035598">
    <property type="term" value="F:tRNA (N(6)-L-threonylcarbamoyladenosine(37)-C(2))-methylthiotransferase activity"/>
    <property type="evidence" value="ECO:0007669"/>
    <property type="project" value="UniProtKB-UniRule"/>
</dbReference>
<dbReference type="SFLD" id="SFLDG01082">
    <property type="entry name" value="B12-binding_domain_containing"/>
    <property type="match status" value="1"/>
</dbReference>
<evidence type="ECO:0000256" key="9">
    <source>
        <dbReference type="ARBA" id="ARBA00023014"/>
    </source>
</evidence>
<dbReference type="AlphaFoldDB" id="B3V6H1"/>
<dbReference type="Pfam" id="PF00919">
    <property type="entry name" value="UPF0004"/>
    <property type="match status" value="1"/>
</dbReference>